<evidence type="ECO:0000313" key="4">
    <source>
        <dbReference type="Proteomes" id="UP000660262"/>
    </source>
</evidence>
<keyword evidence="4" id="KW-1185">Reference proteome</keyword>
<keyword evidence="2" id="KW-0812">Transmembrane</keyword>
<protein>
    <submittedName>
        <fullName evidence="3">Uncharacterized protein</fullName>
    </submittedName>
</protein>
<sequence>MATVASTSRRTSRPQPVVTRKRKQEGDDDPVAALVSQGIGGIEQFRTTSANNRRELFAPVCEQCGGQFTNDARTSAPKRRRCAGIIIVCGILSLAQLITFAAVSMLHISLVLYGLFRFAKVGMYVLASIAMLGLVGIWIWSAMHIRGAREV</sequence>
<feature type="transmembrane region" description="Helical" evidence="2">
    <location>
        <begin position="82"/>
        <end position="115"/>
    </location>
</feature>
<feature type="region of interest" description="Disordered" evidence="1">
    <location>
        <begin position="1"/>
        <end position="29"/>
    </location>
</feature>
<accession>A0A830HQD8</accession>
<organism evidence="3 4">
    <name type="scientific">Pycnococcus provasolii</name>
    <dbReference type="NCBI Taxonomy" id="41880"/>
    <lineage>
        <taxon>Eukaryota</taxon>
        <taxon>Viridiplantae</taxon>
        <taxon>Chlorophyta</taxon>
        <taxon>Pseudoscourfieldiophyceae</taxon>
        <taxon>Pseudoscourfieldiales</taxon>
        <taxon>Pycnococcaceae</taxon>
        <taxon>Pycnococcus</taxon>
    </lineage>
</organism>
<dbReference type="Proteomes" id="UP000660262">
    <property type="component" value="Unassembled WGS sequence"/>
</dbReference>
<keyword evidence="2" id="KW-0472">Membrane</keyword>
<feature type="transmembrane region" description="Helical" evidence="2">
    <location>
        <begin position="121"/>
        <end position="140"/>
    </location>
</feature>
<evidence type="ECO:0000256" key="2">
    <source>
        <dbReference type="SAM" id="Phobius"/>
    </source>
</evidence>
<gene>
    <name evidence="3" type="ORF">PPROV_000673200</name>
</gene>
<keyword evidence="2" id="KW-1133">Transmembrane helix</keyword>
<evidence type="ECO:0000256" key="1">
    <source>
        <dbReference type="SAM" id="MobiDB-lite"/>
    </source>
</evidence>
<dbReference type="AlphaFoldDB" id="A0A830HQD8"/>
<comment type="caution">
    <text evidence="3">The sequence shown here is derived from an EMBL/GenBank/DDBJ whole genome shotgun (WGS) entry which is preliminary data.</text>
</comment>
<dbReference type="OrthoDB" id="2018619at2759"/>
<reference evidence="3" key="1">
    <citation type="submission" date="2020-10" db="EMBL/GenBank/DDBJ databases">
        <title>Unveiling of a novel bifunctional photoreceptor, Dualchrome1, isolated from a cosmopolitan green alga.</title>
        <authorList>
            <person name="Suzuki S."/>
            <person name="Kawachi M."/>
        </authorList>
    </citation>
    <scope>NUCLEOTIDE SEQUENCE</scope>
    <source>
        <strain evidence="3">NIES 2893</strain>
    </source>
</reference>
<proteinExistence type="predicted"/>
<dbReference type="EMBL" id="BNJQ01000019">
    <property type="protein sequence ID" value="GHP07990.1"/>
    <property type="molecule type" value="Genomic_DNA"/>
</dbReference>
<evidence type="ECO:0000313" key="3">
    <source>
        <dbReference type="EMBL" id="GHP07990.1"/>
    </source>
</evidence>
<name>A0A830HQD8_9CHLO</name>